<evidence type="ECO:0000313" key="15">
    <source>
        <dbReference type="RefSeq" id="XP_065659660.1"/>
    </source>
</evidence>
<dbReference type="InterPro" id="IPR036286">
    <property type="entry name" value="LexA/Signal_pep-like_sf"/>
</dbReference>
<evidence type="ECO:0000256" key="4">
    <source>
        <dbReference type="ARBA" id="ARBA00013650"/>
    </source>
</evidence>
<evidence type="ECO:0000256" key="2">
    <source>
        <dbReference type="ARBA" id="ARBA00007066"/>
    </source>
</evidence>
<keyword evidence="8" id="KW-0378">Hydrolase</keyword>
<keyword evidence="11 12" id="KW-0472">Membrane</keyword>
<evidence type="ECO:0000256" key="6">
    <source>
        <dbReference type="ARBA" id="ARBA00022692"/>
    </source>
</evidence>
<evidence type="ECO:0000259" key="13">
    <source>
        <dbReference type="Pfam" id="PF10502"/>
    </source>
</evidence>
<dbReference type="GeneID" id="100211733"/>
<accession>A0ABM4CD97</accession>
<evidence type="ECO:0000256" key="11">
    <source>
        <dbReference type="ARBA" id="ARBA00023136"/>
    </source>
</evidence>
<evidence type="ECO:0000256" key="9">
    <source>
        <dbReference type="ARBA" id="ARBA00022989"/>
    </source>
</evidence>
<comment type="subcellular location">
    <subcellularLocation>
        <location evidence="1">Mitochondrion inner membrane</location>
        <topology evidence="1">Single-pass membrane protein</topology>
    </subcellularLocation>
</comment>
<keyword evidence="7" id="KW-0999">Mitochondrion inner membrane</keyword>
<keyword evidence="10" id="KW-0496">Mitochondrion</keyword>
<feature type="domain" description="Peptidase S26" evidence="13">
    <location>
        <begin position="107"/>
        <end position="151"/>
    </location>
</feature>
<dbReference type="SUPFAM" id="SSF51306">
    <property type="entry name" value="LexA/Signal peptidase"/>
    <property type="match status" value="1"/>
</dbReference>
<dbReference type="InterPro" id="IPR019533">
    <property type="entry name" value="Peptidase_S26"/>
</dbReference>
<keyword evidence="6 12" id="KW-0812">Transmembrane</keyword>
<gene>
    <name evidence="15" type="primary">LOC100211733</name>
</gene>
<evidence type="ECO:0000256" key="10">
    <source>
        <dbReference type="ARBA" id="ARBA00023128"/>
    </source>
</evidence>
<sequence length="176" mass="20204">MFRRFFQKQYSHFSFVSGVVIGLPIYITCKDYFGYIARVEGASMQPTLNPCQESNCDVVFLNSWITDYESFKRGEIVAIASPYHRNVSYIKRIIALEGDIVWTPRYKKSHVFIPKGHCWVEGDNKSASLDSNSFGPVSIGLIKAKATYIIWPPHRWQKLSFDMPHSTNNNILSVND</sequence>
<feature type="domain" description="Peptidase S26" evidence="13">
    <location>
        <begin position="19"/>
        <end position="102"/>
    </location>
</feature>
<evidence type="ECO:0000256" key="8">
    <source>
        <dbReference type="ARBA" id="ARBA00022801"/>
    </source>
</evidence>
<evidence type="ECO:0000256" key="5">
    <source>
        <dbReference type="ARBA" id="ARBA00022670"/>
    </source>
</evidence>
<dbReference type="InterPro" id="IPR000223">
    <property type="entry name" value="Pept_S26A_signal_pept_1"/>
</dbReference>
<dbReference type="GO" id="GO:0008233">
    <property type="term" value="F:peptidase activity"/>
    <property type="evidence" value="ECO:0007669"/>
    <property type="project" value="UniProtKB-KW"/>
</dbReference>
<dbReference type="PANTHER" id="PTHR46041">
    <property type="entry name" value="MITOCHONDRIAL INNER MEMBRANE PROTEASE SUBUNIT 2"/>
    <property type="match status" value="1"/>
</dbReference>
<keyword evidence="5 15" id="KW-0645">Protease</keyword>
<dbReference type="Proteomes" id="UP001652625">
    <property type="component" value="Chromosome 08"/>
</dbReference>
<dbReference type="GO" id="GO:0006508">
    <property type="term" value="P:proteolysis"/>
    <property type="evidence" value="ECO:0007669"/>
    <property type="project" value="UniProtKB-KW"/>
</dbReference>
<proteinExistence type="inferred from homology"/>
<comment type="subunit">
    <text evidence="3">Heterodimer of 2 subunits, IMMPL1 and IMMPL2.</text>
</comment>
<dbReference type="PRINTS" id="PR00727">
    <property type="entry name" value="LEADERPTASE"/>
</dbReference>
<dbReference type="InterPro" id="IPR037730">
    <property type="entry name" value="IMP2"/>
</dbReference>
<dbReference type="Pfam" id="PF10502">
    <property type="entry name" value="Peptidase_S26"/>
    <property type="match status" value="2"/>
</dbReference>
<reference evidence="15" key="1">
    <citation type="submission" date="2025-08" db="UniProtKB">
        <authorList>
            <consortium name="RefSeq"/>
        </authorList>
    </citation>
    <scope>IDENTIFICATION</scope>
</reference>
<dbReference type="PANTHER" id="PTHR46041:SF2">
    <property type="entry name" value="MITOCHONDRIAL INNER MEMBRANE PROTEASE SUBUNIT 2"/>
    <property type="match status" value="1"/>
</dbReference>
<evidence type="ECO:0000256" key="3">
    <source>
        <dbReference type="ARBA" id="ARBA00011805"/>
    </source>
</evidence>
<feature type="transmembrane region" description="Helical" evidence="12">
    <location>
        <begin position="12"/>
        <end position="28"/>
    </location>
</feature>
<keyword evidence="9 12" id="KW-1133">Transmembrane helix</keyword>
<keyword evidence="14" id="KW-1185">Reference proteome</keyword>
<protein>
    <recommendedName>
        <fullName evidence="4">Mitochondrial inner membrane protease subunit 2</fullName>
    </recommendedName>
</protein>
<name>A0ABM4CD97_HYDVU</name>
<evidence type="ECO:0000313" key="14">
    <source>
        <dbReference type="Proteomes" id="UP001652625"/>
    </source>
</evidence>
<dbReference type="RefSeq" id="XP_065659660.1">
    <property type="nucleotide sequence ID" value="XM_065803588.1"/>
</dbReference>
<evidence type="ECO:0000256" key="1">
    <source>
        <dbReference type="ARBA" id="ARBA00004434"/>
    </source>
</evidence>
<organism evidence="14 15">
    <name type="scientific">Hydra vulgaris</name>
    <name type="common">Hydra</name>
    <name type="synonym">Hydra attenuata</name>
    <dbReference type="NCBI Taxonomy" id="6087"/>
    <lineage>
        <taxon>Eukaryota</taxon>
        <taxon>Metazoa</taxon>
        <taxon>Cnidaria</taxon>
        <taxon>Hydrozoa</taxon>
        <taxon>Hydroidolina</taxon>
        <taxon>Anthoathecata</taxon>
        <taxon>Aplanulata</taxon>
        <taxon>Hydridae</taxon>
        <taxon>Hydra</taxon>
    </lineage>
</organism>
<evidence type="ECO:0000256" key="7">
    <source>
        <dbReference type="ARBA" id="ARBA00022792"/>
    </source>
</evidence>
<evidence type="ECO:0000256" key="12">
    <source>
        <dbReference type="SAM" id="Phobius"/>
    </source>
</evidence>
<dbReference type="Gene3D" id="2.10.109.10">
    <property type="entry name" value="Umud Fragment, subunit A"/>
    <property type="match status" value="1"/>
</dbReference>
<dbReference type="CDD" id="cd06530">
    <property type="entry name" value="S26_SPase_I"/>
    <property type="match status" value="1"/>
</dbReference>
<comment type="similarity">
    <text evidence="2">Belongs to the peptidase S26 family. IMP2 subfamily.</text>
</comment>